<feature type="region of interest" description="Disordered" evidence="10">
    <location>
        <begin position="1108"/>
        <end position="1133"/>
    </location>
</feature>
<comment type="similarity">
    <text evidence="2">Belongs to the ABC transporter superfamily. ABCA family.</text>
</comment>
<feature type="transmembrane region" description="Helical" evidence="11">
    <location>
        <begin position="1655"/>
        <end position="1681"/>
    </location>
</feature>
<accession>A0A6P5IS37</accession>
<gene>
    <name evidence="14" type="primary">LOC110196176</name>
</gene>
<feature type="compositionally biased region" description="Basic and acidic residues" evidence="10">
    <location>
        <begin position="1109"/>
        <end position="1132"/>
    </location>
</feature>
<reference evidence="14" key="1">
    <citation type="submission" date="2025-08" db="UniProtKB">
        <authorList>
            <consortium name="RefSeq"/>
        </authorList>
    </citation>
    <scope>IDENTIFICATION</scope>
    <source>
        <tissue evidence="14">Spleen</tissue>
    </source>
</reference>
<feature type="transmembrane region" description="Helical" evidence="11">
    <location>
        <begin position="1811"/>
        <end position="1828"/>
    </location>
</feature>
<dbReference type="SUPFAM" id="SSF52540">
    <property type="entry name" value="P-loop containing nucleoside triphosphate hydrolases"/>
    <property type="match status" value="2"/>
</dbReference>
<dbReference type="GO" id="GO:0140359">
    <property type="term" value="F:ABC-type transporter activity"/>
    <property type="evidence" value="ECO:0007669"/>
    <property type="project" value="InterPro"/>
</dbReference>
<feature type="transmembrane region" description="Helical" evidence="11">
    <location>
        <begin position="1724"/>
        <end position="1748"/>
    </location>
</feature>
<feature type="region of interest" description="Disordered" evidence="10">
    <location>
        <begin position="1215"/>
        <end position="1237"/>
    </location>
</feature>
<dbReference type="GO" id="GO:0016020">
    <property type="term" value="C:membrane"/>
    <property type="evidence" value="ECO:0007669"/>
    <property type="project" value="UniProtKB-SubCell"/>
</dbReference>
<keyword evidence="4 11" id="KW-0812">Transmembrane</keyword>
<dbReference type="InterPro" id="IPR027417">
    <property type="entry name" value="P-loop_NTPase"/>
</dbReference>
<dbReference type="PROSITE" id="PS00211">
    <property type="entry name" value="ABC_TRANSPORTER_1"/>
    <property type="match status" value="1"/>
</dbReference>
<dbReference type="InterPro" id="IPR017871">
    <property type="entry name" value="ABC_transporter-like_CS"/>
</dbReference>
<feature type="transmembrane region" description="Helical" evidence="11">
    <location>
        <begin position="610"/>
        <end position="630"/>
    </location>
</feature>
<keyword evidence="9 11" id="KW-0472">Membrane</keyword>
<dbReference type="Gene3D" id="3.40.50.300">
    <property type="entry name" value="P-loop containing nucleotide triphosphate hydrolases"/>
    <property type="match status" value="2"/>
</dbReference>
<sequence>MAFWTQLMLLLWKNFMYRKRKPVQLVVELLWPLFLFLILVAVRQSHPPFEHHECHFPNKPLPSAGMVPWFQGLLCNVNNPCYRYATPGETPGVLNNFNESLISRLLADARLVLSSPNTRRTLRSFGKLMPFLNPLQGSALPLRSYLLPGETFSKFLQENTSLPPSLAEELLETRLSLKELPPALPLPDLVCNASLLSTWLSASDALQRGLCALPPAELQALGASLLSQADPDQLLSAVNANDRQLSPTAVAAFVEAWEATARELSTLPSLAELRAELQRAPGPGSPVEGVSRVLCGKSRDQGVEIPSLNWYEDDDLKVMLGQGQGRLSSPTDNSTSPFCQKLIESMEAHPISRLLWWRLKPLVLGKILYTPDTPLTRRIMAEVNQTFHQLALLRELHGLWMELAPQISSFMNNSAQAAVLQRLFQMPSWEERLRRPRNGTSAIRTFLGLDSSGYTWKEAYEDITLIVDKVGKVLECVSLDKLEPVVTEDSLMERAVELLGRRRFWAGVVFLGLQDGRAPGHVRLKIRMDIDDVARTNKIKDRFWDPGPAADPVLDMRYVWGGFVYLQDLLEGAVVRVLNSSARPASIYLQQMPYPCYVDDVFLRVLNRTLPLFLTLAWIYSVALTVKGVVQEKEARLRDTMLAMGLDRSVLWGSWFISSLVPFLVSSSLLVLILKQGDILPYSDPFLVFLFLAAFAVATVCQSFLFSAAFSHANVAAACGGLLYFTLYLPYVLCVAWRDHLPPALRLAASLLSPVAFGFGCEYFSLYEEQGVGIQWHNLGQSPVAGDGYNLALSEALLILDAGLYAMATWYIEAVCPGQYGIPQPWNFPFRKSYWCGELAVVSLDPTPSKDDPQVLVEDPSPGLNVGVSLRGLVKYYPGSARPALQGLSLDFYEGHITAFLGHNGAGKTTTLSILSGLFPPTRGSALILGQDISSNRAAVHRNLGLCPQHNVLFDILTVEEHIWFYGRLKGLSQAAVGQELPRLLQDVGLPHKRQEQTRHLSGGMRRKLSVAIAFVGGSRVVILDEPTAGVDPFSRRAIWELLLKYRQGRTVILSTHYMDEAELLGDRVAMIAGGQLRCCGSPLFLKSRLGTGYYLTLVKRRPTVLPKAGKDQDYGRLERSGTRDLESKEGGPADATDVAQLLTLVQSLVPGAQLVEELGHEVVLTLPYSGAHNGAFGELFQELDRHLAELGVSGYGISDTTLEEIFLKVAEDSGVDKDPEDGEGQPLRLGVPAPASAPCQRRMSEEHAEENGDVAGAVSAEMQALRGEPGTSGRVQGWALTWQQLRALFTKRFLHARRSRRGLFAQIVLPAFFVGLALFFSLIVPPFGHYPPLELQPAMYGSQVSFFSEDDPGNLRYAQLLNALLSEPSFQGSCGKNSSGLGQDYARPANHSFWVPPVSETVARVFTTGNWTLQFPSPACQCSSPGARKMLPDCPEAAGGLPPPQMQLGPGDVMQNLTGRNISDYLVKTYPRVINQGLRTKKYVNEIRYGGFSLGGSHSLGLGSGPEILSTIQEFQRLFYGSQSNVVHHLLQNLSAWAEGLDTQNNVKVWFNNKGWHAMVAFVNMLNNGLLRAHPPPGADPRICGITTLNHPLSLTKEQLSEATLMASSVDVLVSICVLFAMSFVPASFVLFLIEDRVSRAKHLQLLGGLPPTLYWLGNFAWDMCNYLVPAALVVLIFLGFQQRAYVAPPNLPALLLLLLLYGWSITPLMYPASFLFSVPSTAYVVLTCLNLFIGINSSVATFVLELFSNQKLKDVSWILKRVFLIFPHFCLGRGLIDMVRNQAMADAFLRLGDEQFQSPLSWELVGKNLFAMGLQGPVFLLLTLLLQHRARLLPRWSLGPQPLLREEDQEEDEDVGQERERVRQGATQGDVLVLKDLTKIYRGQKKPAVDHVCMGIPPGECFGLLGVNGAGKTSVFRMVTGDTPVSGGEAILMGCSIQNDLQAAQSHMGYCPQFDAITELLTGREHLEFFSRLRGVPEGEVAQVAQWVLTKLGLLQYADQPSGSYSGGNKRKLSTAISLVGGPPVIFLVRRSESWLGRGTESSGSPPPNSHAPSLWRGSLCPFEK</sequence>
<dbReference type="GeneID" id="110196176"/>
<dbReference type="RefSeq" id="XP_020824960.1">
    <property type="nucleotide sequence ID" value="XM_020969301.1"/>
</dbReference>
<evidence type="ECO:0000256" key="5">
    <source>
        <dbReference type="ARBA" id="ARBA00022737"/>
    </source>
</evidence>
<keyword evidence="5" id="KW-0677">Repeat</keyword>
<feature type="region of interest" description="Disordered" evidence="10">
    <location>
        <begin position="2039"/>
        <end position="2067"/>
    </location>
</feature>
<keyword evidence="3" id="KW-0813">Transport</keyword>
<feature type="domain" description="ABC transporter" evidence="12">
    <location>
        <begin position="868"/>
        <end position="1099"/>
    </location>
</feature>
<dbReference type="KEGG" id="pcw:110196176"/>
<dbReference type="GO" id="GO:0005319">
    <property type="term" value="F:lipid transporter activity"/>
    <property type="evidence" value="ECO:0007669"/>
    <property type="project" value="TreeGrafter"/>
</dbReference>
<dbReference type="PANTHER" id="PTHR19229">
    <property type="entry name" value="ATP-BINDING CASSETTE TRANSPORTER SUBFAMILY A ABCA"/>
    <property type="match status" value="1"/>
</dbReference>
<feature type="transmembrane region" description="Helical" evidence="11">
    <location>
        <begin position="1304"/>
        <end position="1325"/>
    </location>
</feature>
<dbReference type="InterPro" id="IPR003593">
    <property type="entry name" value="AAA+_ATPase"/>
</dbReference>
<keyword evidence="13" id="KW-1185">Reference proteome</keyword>
<feature type="transmembrane region" description="Helical" evidence="11">
    <location>
        <begin position="1613"/>
        <end position="1635"/>
    </location>
</feature>
<feature type="transmembrane region" description="Helical" evidence="11">
    <location>
        <begin position="650"/>
        <end position="674"/>
    </location>
</feature>
<organism evidence="13 14">
    <name type="scientific">Phascolarctos cinereus</name>
    <name type="common">Koala</name>
    <dbReference type="NCBI Taxonomy" id="38626"/>
    <lineage>
        <taxon>Eukaryota</taxon>
        <taxon>Metazoa</taxon>
        <taxon>Chordata</taxon>
        <taxon>Craniata</taxon>
        <taxon>Vertebrata</taxon>
        <taxon>Euteleostomi</taxon>
        <taxon>Mammalia</taxon>
        <taxon>Metatheria</taxon>
        <taxon>Diprotodontia</taxon>
        <taxon>Phascolarctidae</taxon>
        <taxon>Phascolarctos</taxon>
    </lineage>
</organism>
<dbReference type="PROSITE" id="PS50893">
    <property type="entry name" value="ABC_TRANSPORTER_2"/>
    <property type="match status" value="1"/>
</dbReference>
<dbReference type="InterPro" id="IPR013525">
    <property type="entry name" value="ABC2_TM"/>
</dbReference>
<evidence type="ECO:0000256" key="8">
    <source>
        <dbReference type="ARBA" id="ARBA00022989"/>
    </source>
</evidence>
<keyword evidence="8 11" id="KW-1133">Transmembrane helix</keyword>
<evidence type="ECO:0000256" key="11">
    <source>
        <dbReference type="SAM" id="Phobius"/>
    </source>
</evidence>
<keyword evidence="7" id="KW-0067">ATP-binding</keyword>
<feature type="transmembrane region" description="Helical" evidence="11">
    <location>
        <begin position="713"/>
        <end position="733"/>
    </location>
</feature>
<dbReference type="InterPro" id="IPR026082">
    <property type="entry name" value="ABCA"/>
</dbReference>
<evidence type="ECO:0000259" key="12">
    <source>
        <dbReference type="PROSITE" id="PS50893"/>
    </source>
</evidence>
<dbReference type="FunFam" id="3.40.50.300:FF:000264">
    <property type="entry name" value="ATP-binding cassette, sub-family A (ABC1), member 1"/>
    <property type="match status" value="1"/>
</dbReference>
<dbReference type="GO" id="GO:0016887">
    <property type="term" value="F:ATP hydrolysis activity"/>
    <property type="evidence" value="ECO:0007669"/>
    <property type="project" value="InterPro"/>
</dbReference>
<evidence type="ECO:0000256" key="9">
    <source>
        <dbReference type="ARBA" id="ARBA00023136"/>
    </source>
</evidence>
<evidence type="ECO:0000256" key="1">
    <source>
        <dbReference type="ARBA" id="ARBA00004141"/>
    </source>
</evidence>
<dbReference type="InParanoid" id="A0A6P5IS37"/>
<evidence type="ECO:0000256" key="6">
    <source>
        <dbReference type="ARBA" id="ARBA00022741"/>
    </source>
</evidence>
<feature type="transmembrane region" description="Helical" evidence="11">
    <location>
        <begin position="1693"/>
        <end position="1712"/>
    </location>
</feature>
<evidence type="ECO:0000313" key="13">
    <source>
        <dbReference type="Proteomes" id="UP000515140"/>
    </source>
</evidence>
<feature type="transmembrane region" description="Helical" evidence="11">
    <location>
        <begin position="1760"/>
        <end position="1778"/>
    </location>
</feature>
<dbReference type="PANTHER" id="PTHR19229:SF36">
    <property type="entry name" value="ATP-BINDING CASSETTE SUB-FAMILY A MEMBER 2"/>
    <property type="match status" value="1"/>
</dbReference>
<evidence type="ECO:0000256" key="4">
    <source>
        <dbReference type="ARBA" id="ARBA00022692"/>
    </source>
</evidence>
<feature type="transmembrane region" description="Helical" evidence="11">
    <location>
        <begin position="686"/>
        <end position="706"/>
    </location>
</feature>
<dbReference type="Pfam" id="PF12698">
    <property type="entry name" value="ABC2_membrane_3"/>
    <property type="match status" value="2"/>
</dbReference>
<dbReference type="GO" id="GO:0005524">
    <property type="term" value="F:ATP binding"/>
    <property type="evidence" value="ECO:0007669"/>
    <property type="project" value="UniProtKB-KW"/>
</dbReference>
<dbReference type="InterPro" id="IPR003439">
    <property type="entry name" value="ABC_transporter-like_ATP-bd"/>
</dbReference>
<keyword evidence="6" id="KW-0547">Nucleotide-binding</keyword>
<dbReference type="CDD" id="cd03263">
    <property type="entry name" value="ABC_subfamily_A"/>
    <property type="match status" value="2"/>
</dbReference>
<evidence type="ECO:0000256" key="7">
    <source>
        <dbReference type="ARBA" id="ARBA00022840"/>
    </source>
</evidence>
<proteinExistence type="inferred from homology"/>
<evidence type="ECO:0000313" key="14">
    <source>
        <dbReference type="RefSeq" id="XP_020824960.1"/>
    </source>
</evidence>
<evidence type="ECO:0000256" key="2">
    <source>
        <dbReference type="ARBA" id="ARBA00008869"/>
    </source>
</evidence>
<evidence type="ECO:0000256" key="3">
    <source>
        <dbReference type="ARBA" id="ARBA00022448"/>
    </source>
</evidence>
<name>A0A6P5IS37_PHACI</name>
<dbReference type="Proteomes" id="UP000515140">
    <property type="component" value="Unplaced"/>
</dbReference>
<dbReference type="Pfam" id="PF00005">
    <property type="entry name" value="ABC_tran"/>
    <property type="match status" value="2"/>
</dbReference>
<evidence type="ECO:0000256" key="10">
    <source>
        <dbReference type="SAM" id="MobiDB-lite"/>
    </source>
</evidence>
<dbReference type="FunCoup" id="A0A6P5IS37">
    <property type="interactions" value="324"/>
</dbReference>
<dbReference type="SMART" id="SM00382">
    <property type="entry name" value="AAA"/>
    <property type="match status" value="2"/>
</dbReference>
<comment type="subcellular location">
    <subcellularLocation>
        <location evidence="1">Membrane</location>
        <topology evidence="1">Multi-pass membrane protein</topology>
    </subcellularLocation>
</comment>
<protein>
    <submittedName>
        <fullName evidence="14">ATP-binding cassette sub-family A member 7-like</fullName>
    </submittedName>
</protein>